<evidence type="ECO:0000256" key="14">
    <source>
        <dbReference type="ARBA" id="ARBA00044770"/>
    </source>
</evidence>
<evidence type="ECO:0000256" key="2">
    <source>
        <dbReference type="ARBA" id="ARBA00022676"/>
    </source>
</evidence>
<evidence type="ECO:0000256" key="12">
    <source>
        <dbReference type="ARBA" id="ARBA00041185"/>
    </source>
</evidence>
<sequence>MGSRQPDKYFVTALLILSGFGLLMVFSASMYTSSVESSNGLSLFLKQAFFVVLGIFVMWLVSRKNYRRWNNFRLACTLLIVTILLLAAVLVVGMEVNGAKRWISLGFMTFQPSEFAKFTGVLYLSTVISQKPEVKKRFSKYTLYCIVPMLVICVLAAIEPSLSAAMAIGVAMLFVMFFGGIPFRFFLPYIAVMGAGIGALLIKEPWRMERLNVFFGQNGLNYQISQSLLAIGSGGIFGRGLGNGKQKLLFLPELQNDFIFANIGEECGLIGCVLLLVLFGYILYRGFKIANSSKDEFGYLYTSSVIALLGFQVIVNIGVATSIMPVTGMALPFISAGGTSMVILFMMVGPIVNLSRGMHSGKRRRSGRQRTKRGQK</sequence>
<comment type="catalytic activity">
    <reaction evidence="15">
        <text>[GlcNAc-(1-&gt;4)-Mur2Ac(oyl-L-Ala-gamma-D-Glu-L-Lys-D-Ala-D-Ala)](n)-di-trans,octa-cis-undecaprenyl diphosphate + beta-D-GlcNAc-(1-&gt;4)-Mur2Ac(oyl-L-Ala-gamma-D-Glu-L-Lys-D-Ala-D-Ala)-di-trans,octa-cis-undecaprenyl diphosphate = [GlcNAc-(1-&gt;4)-Mur2Ac(oyl-L-Ala-gamma-D-Glu-L-Lys-D-Ala-D-Ala)](n+1)-di-trans,octa-cis-undecaprenyl diphosphate + di-trans,octa-cis-undecaprenyl diphosphate + H(+)</text>
        <dbReference type="Rhea" id="RHEA:23708"/>
        <dbReference type="Rhea" id="RHEA-COMP:9602"/>
        <dbReference type="Rhea" id="RHEA-COMP:9603"/>
        <dbReference type="ChEBI" id="CHEBI:15378"/>
        <dbReference type="ChEBI" id="CHEBI:58405"/>
        <dbReference type="ChEBI" id="CHEBI:60033"/>
        <dbReference type="ChEBI" id="CHEBI:78435"/>
        <dbReference type="EC" id="2.4.99.28"/>
    </reaction>
</comment>
<dbReference type="HOGENOM" id="CLU_029243_0_1_9"/>
<dbReference type="GO" id="GO:0008360">
    <property type="term" value="P:regulation of cell shape"/>
    <property type="evidence" value="ECO:0007669"/>
    <property type="project" value="UniProtKB-KW"/>
</dbReference>
<reference evidence="19 20" key="1">
    <citation type="submission" date="2010-12" db="EMBL/GenBank/DDBJ databases">
        <authorList>
            <person name="Muzny D."/>
            <person name="Qin X."/>
            <person name="Deng J."/>
            <person name="Jiang H."/>
            <person name="Liu Y."/>
            <person name="Qu J."/>
            <person name="Song X.-Z."/>
            <person name="Zhang L."/>
            <person name="Thornton R."/>
            <person name="Coyle M."/>
            <person name="Francisco L."/>
            <person name="Jackson L."/>
            <person name="Javaid M."/>
            <person name="Korchina V."/>
            <person name="Kovar C."/>
            <person name="Mata R."/>
            <person name="Mathew T."/>
            <person name="Ngo R."/>
            <person name="Nguyen L."/>
            <person name="Nguyen N."/>
            <person name="Okwuonu G."/>
            <person name="Ongeri F."/>
            <person name="Pham C."/>
            <person name="Simmons D."/>
            <person name="Wilczek-Boney K."/>
            <person name="Hale W."/>
            <person name="Jakkamsetti A."/>
            <person name="Pham P."/>
            <person name="Ruth R."/>
            <person name="San Lucas F."/>
            <person name="Warren J."/>
            <person name="Zhang J."/>
            <person name="Zhao Z."/>
            <person name="Zhou C."/>
            <person name="Zhu D."/>
            <person name="Lee S."/>
            <person name="Bess C."/>
            <person name="Blankenburg K."/>
            <person name="Forbes L."/>
            <person name="Fu Q."/>
            <person name="Gubbala S."/>
            <person name="Hirani K."/>
            <person name="Jayaseelan J.C."/>
            <person name="Lara F."/>
            <person name="Munidasa M."/>
            <person name="Palculict T."/>
            <person name="Patil S."/>
            <person name="Pu L.-L."/>
            <person name="Saada N."/>
            <person name="Tang L."/>
            <person name="Weissenberger G."/>
            <person name="Zhu Y."/>
            <person name="Hemphill L."/>
            <person name="Shang Y."/>
            <person name="Youmans B."/>
            <person name="Ayvaz T."/>
            <person name="Ross M."/>
            <person name="Santibanez J."/>
            <person name="Aqrawi P."/>
            <person name="Gross S."/>
            <person name="Joshi V."/>
            <person name="Fowler G."/>
            <person name="Nazareth L."/>
            <person name="Reid J."/>
            <person name="Worley K."/>
            <person name="Petrosino J."/>
            <person name="Highlander S."/>
            <person name="Gibbs R."/>
        </authorList>
    </citation>
    <scope>NUCLEOTIDE SEQUENCE [LARGE SCALE GENOMIC DNA]</scope>
    <source>
        <strain evidence="19 20">ATCC 23263</strain>
    </source>
</reference>
<accession>E6MGC7</accession>
<dbReference type="PANTHER" id="PTHR30474:SF2">
    <property type="entry name" value="PEPTIDOGLYCAN GLYCOSYLTRANSFERASE FTSW-RELATED"/>
    <property type="match status" value="1"/>
</dbReference>
<keyword evidence="19" id="KW-0132">Cell division</keyword>
<dbReference type="STRING" id="887929.HMP0721_1060"/>
<dbReference type="EC" id="2.4.99.28" evidence="14"/>
<dbReference type="Proteomes" id="UP000004754">
    <property type="component" value="Unassembled WGS sequence"/>
</dbReference>
<evidence type="ECO:0000256" key="9">
    <source>
        <dbReference type="ARBA" id="ARBA00032370"/>
    </source>
</evidence>
<comment type="caution">
    <text evidence="19">The sequence shown here is derived from an EMBL/GenBank/DDBJ whole genome shotgun (WGS) entry which is preliminary data.</text>
</comment>
<keyword evidence="2" id="KW-0328">Glycosyltransferase</keyword>
<evidence type="ECO:0000256" key="4">
    <source>
        <dbReference type="ARBA" id="ARBA00022692"/>
    </source>
</evidence>
<comment type="subcellular location">
    <subcellularLocation>
        <location evidence="1">Membrane</location>
        <topology evidence="1">Multi-pass membrane protein</topology>
    </subcellularLocation>
</comment>
<protein>
    <recommendedName>
        <fullName evidence="12">Probable peptidoglycan glycosyltransferase FtsW</fullName>
        <ecNumber evidence="14">2.4.99.28</ecNumber>
    </recommendedName>
    <alternativeName>
        <fullName evidence="13">Cell division protein FtsW</fullName>
    </alternativeName>
    <alternativeName>
        <fullName evidence="10">Cell wall polymerase</fullName>
    </alternativeName>
    <alternativeName>
        <fullName evidence="9">Peptidoglycan polymerase</fullName>
    </alternativeName>
</protein>
<keyword evidence="20" id="KW-1185">Reference proteome</keyword>
<proteinExistence type="inferred from homology"/>
<feature type="transmembrane region" description="Helical" evidence="18">
    <location>
        <begin position="9"/>
        <end position="31"/>
    </location>
</feature>
<dbReference type="GO" id="GO:0008955">
    <property type="term" value="F:peptidoglycan glycosyltransferase activity"/>
    <property type="evidence" value="ECO:0007669"/>
    <property type="project" value="UniProtKB-EC"/>
</dbReference>
<evidence type="ECO:0000256" key="11">
    <source>
        <dbReference type="ARBA" id="ARBA00038053"/>
    </source>
</evidence>
<evidence type="ECO:0000256" key="13">
    <source>
        <dbReference type="ARBA" id="ARBA00041418"/>
    </source>
</evidence>
<feature type="compositionally biased region" description="Basic residues" evidence="17">
    <location>
        <begin position="359"/>
        <end position="376"/>
    </location>
</feature>
<evidence type="ECO:0000256" key="18">
    <source>
        <dbReference type="SAM" id="Phobius"/>
    </source>
</evidence>
<dbReference type="GO" id="GO:0032153">
    <property type="term" value="C:cell division site"/>
    <property type="evidence" value="ECO:0007669"/>
    <property type="project" value="TreeGrafter"/>
</dbReference>
<gene>
    <name evidence="19" type="ORF">HMP0721_1060</name>
</gene>
<evidence type="ECO:0000313" key="20">
    <source>
        <dbReference type="Proteomes" id="UP000004754"/>
    </source>
</evidence>
<dbReference type="RefSeq" id="WP_006598484.1">
    <property type="nucleotide sequence ID" value="NZ_GL622359.1"/>
</dbReference>
<evidence type="ECO:0000256" key="10">
    <source>
        <dbReference type="ARBA" id="ARBA00033270"/>
    </source>
</evidence>
<evidence type="ECO:0000256" key="17">
    <source>
        <dbReference type="SAM" id="MobiDB-lite"/>
    </source>
</evidence>
<evidence type="ECO:0000256" key="16">
    <source>
        <dbReference type="ARBA" id="ARBA00049966"/>
    </source>
</evidence>
<evidence type="ECO:0000313" key="19">
    <source>
        <dbReference type="EMBL" id="EFV01667.1"/>
    </source>
</evidence>
<dbReference type="GO" id="GO:0015648">
    <property type="term" value="F:lipid-linked peptidoglycan transporter activity"/>
    <property type="evidence" value="ECO:0007669"/>
    <property type="project" value="TreeGrafter"/>
</dbReference>
<comment type="similarity">
    <text evidence="11">Belongs to the SEDS family. FtsW subfamily.</text>
</comment>
<feature type="transmembrane region" description="Helical" evidence="18">
    <location>
        <begin position="186"/>
        <end position="202"/>
    </location>
</feature>
<dbReference type="Pfam" id="PF01098">
    <property type="entry name" value="FTSW_RODA_SPOVE"/>
    <property type="match status" value="1"/>
</dbReference>
<evidence type="ECO:0000256" key="5">
    <source>
        <dbReference type="ARBA" id="ARBA00022960"/>
    </source>
</evidence>
<comment type="function">
    <text evidence="16">Peptidoglycan polymerase that is essential for cell division.</text>
</comment>
<dbReference type="OrthoDB" id="9812661at2"/>
<dbReference type="PANTHER" id="PTHR30474">
    <property type="entry name" value="CELL CYCLE PROTEIN"/>
    <property type="match status" value="1"/>
</dbReference>
<evidence type="ECO:0000256" key="15">
    <source>
        <dbReference type="ARBA" id="ARBA00049902"/>
    </source>
</evidence>
<dbReference type="GO" id="GO:0005886">
    <property type="term" value="C:plasma membrane"/>
    <property type="evidence" value="ECO:0007669"/>
    <property type="project" value="TreeGrafter"/>
</dbReference>
<keyword evidence="7 18" id="KW-1133">Transmembrane helix</keyword>
<dbReference type="GO" id="GO:0009252">
    <property type="term" value="P:peptidoglycan biosynthetic process"/>
    <property type="evidence" value="ECO:0007669"/>
    <property type="project" value="UniProtKB-KW"/>
</dbReference>
<organism evidence="19 20">
    <name type="scientific">Pseudoramibacter alactolyticus ATCC 23263</name>
    <dbReference type="NCBI Taxonomy" id="887929"/>
    <lineage>
        <taxon>Bacteria</taxon>
        <taxon>Bacillati</taxon>
        <taxon>Bacillota</taxon>
        <taxon>Clostridia</taxon>
        <taxon>Eubacteriales</taxon>
        <taxon>Eubacteriaceae</taxon>
        <taxon>Pseudoramibacter</taxon>
    </lineage>
</organism>
<feature type="transmembrane region" description="Helical" evidence="18">
    <location>
        <begin position="330"/>
        <end position="355"/>
    </location>
</feature>
<dbReference type="eggNOG" id="COG0772">
    <property type="taxonomic scope" value="Bacteria"/>
</dbReference>
<evidence type="ECO:0000256" key="1">
    <source>
        <dbReference type="ARBA" id="ARBA00004141"/>
    </source>
</evidence>
<feature type="transmembrane region" description="Helical" evidence="18">
    <location>
        <begin position="114"/>
        <end position="129"/>
    </location>
</feature>
<keyword evidence="5" id="KW-0133">Cell shape</keyword>
<feature type="transmembrane region" description="Helical" evidence="18">
    <location>
        <begin position="43"/>
        <end position="62"/>
    </location>
</feature>
<feature type="transmembrane region" description="Helical" evidence="18">
    <location>
        <begin position="74"/>
        <end position="94"/>
    </location>
</feature>
<keyword evidence="4 18" id="KW-0812">Transmembrane</keyword>
<keyword evidence="19" id="KW-0131">Cell cycle</keyword>
<evidence type="ECO:0000256" key="3">
    <source>
        <dbReference type="ARBA" id="ARBA00022679"/>
    </source>
</evidence>
<dbReference type="EMBL" id="AEQN01000016">
    <property type="protein sequence ID" value="EFV01667.1"/>
    <property type="molecule type" value="Genomic_DNA"/>
</dbReference>
<evidence type="ECO:0000256" key="8">
    <source>
        <dbReference type="ARBA" id="ARBA00023136"/>
    </source>
</evidence>
<dbReference type="InterPro" id="IPR001182">
    <property type="entry name" value="FtsW/RodA"/>
</dbReference>
<dbReference type="GO" id="GO:0051301">
    <property type="term" value="P:cell division"/>
    <property type="evidence" value="ECO:0007669"/>
    <property type="project" value="UniProtKB-KW"/>
</dbReference>
<name>E6MGC7_9FIRM</name>
<evidence type="ECO:0000256" key="6">
    <source>
        <dbReference type="ARBA" id="ARBA00022984"/>
    </source>
</evidence>
<keyword evidence="3" id="KW-0808">Transferase</keyword>
<keyword evidence="6" id="KW-0573">Peptidoglycan synthesis</keyword>
<dbReference type="AlphaFoldDB" id="E6MGC7"/>
<feature type="transmembrane region" description="Helical" evidence="18">
    <location>
        <begin position="299"/>
        <end position="324"/>
    </location>
</feature>
<feature type="transmembrane region" description="Helical" evidence="18">
    <location>
        <begin position="164"/>
        <end position="181"/>
    </location>
</feature>
<evidence type="ECO:0000256" key="7">
    <source>
        <dbReference type="ARBA" id="ARBA00022989"/>
    </source>
</evidence>
<feature type="region of interest" description="Disordered" evidence="17">
    <location>
        <begin position="357"/>
        <end position="376"/>
    </location>
</feature>
<feature type="transmembrane region" description="Helical" evidence="18">
    <location>
        <begin position="141"/>
        <end position="158"/>
    </location>
</feature>
<keyword evidence="8 18" id="KW-0472">Membrane</keyword>
<feature type="transmembrane region" description="Helical" evidence="18">
    <location>
        <begin position="268"/>
        <end position="287"/>
    </location>
</feature>